<organism evidence="1 2">
    <name type="scientific">Bacillus thuringiensis</name>
    <dbReference type="NCBI Taxonomy" id="1428"/>
    <lineage>
        <taxon>Bacteria</taxon>
        <taxon>Bacillati</taxon>
        <taxon>Bacillota</taxon>
        <taxon>Bacilli</taxon>
        <taxon>Bacillales</taxon>
        <taxon>Bacillaceae</taxon>
        <taxon>Bacillus</taxon>
        <taxon>Bacillus cereus group</taxon>
    </lineage>
</organism>
<name>A0A4R4B3D5_BACTU</name>
<dbReference type="Proteomes" id="UP000295285">
    <property type="component" value="Unassembled WGS sequence"/>
</dbReference>
<gene>
    <name evidence="1" type="ORF">EC910_12440</name>
</gene>
<protein>
    <submittedName>
        <fullName evidence="1">Uncharacterized protein</fullName>
    </submittedName>
</protein>
<dbReference type="EMBL" id="SMDG01000024">
    <property type="protein sequence ID" value="TCW47649.1"/>
    <property type="molecule type" value="Genomic_DNA"/>
</dbReference>
<reference evidence="1 2" key="1">
    <citation type="submission" date="2019-03" db="EMBL/GenBank/DDBJ databases">
        <title>Above-ground endophytic microbial communities from plants in different locations in the United States.</title>
        <authorList>
            <person name="Frank C."/>
        </authorList>
    </citation>
    <scope>NUCLEOTIDE SEQUENCE [LARGE SCALE GENOMIC DNA]</scope>
    <source>
        <strain evidence="1 2">LP_2_YM</strain>
    </source>
</reference>
<evidence type="ECO:0000313" key="1">
    <source>
        <dbReference type="EMBL" id="TCW47649.1"/>
    </source>
</evidence>
<sequence length="29" mass="3520">MMKFIKENREEHFRKLIASNERGIAKKKS</sequence>
<comment type="caution">
    <text evidence="1">The sequence shown here is derived from an EMBL/GenBank/DDBJ whole genome shotgun (WGS) entry which is preliminary data.</text>
</comment>
<evidence type="ECO:0000313" key="2">
    <source>
        <dbReference type="Proteomes" id="UP000295285"/>
    </source>
</evidence>
<accession>A0A4R4B3D5</accession>
<dbReference type="AlphaFoldDB" id="A0A4R4B3D5"/>
<proteinExistence type="predicted"/>